<feature type="transmembrane region" description="Helical" evidence="6">
    <location>
        <begin position="131"/>
        <end position="149"/>
    </location>
</feature>
<feature type="transmembrane region" description="Helical" evidence="6">
    <location>
        <begin position="383"/>
        <end position="404"/>
    </location>
</feature>
<dbReference type="AlphaFoldDB" id="A0A179FHV3"/>
<dbReference type="PANTHER" id="PTHR23501:SF107">
    <property type="entry name" value="TRANSPORTER, PUTATIVE (AFU_ORTHOLOGUE AFUA_7G04730)-RELATED"/>
    <property type="match status" value="1"/>
</dbReference>
<name>A0A179FHV3_METCM</name>
<dbReference type="GeneID" id="28849257"/>
<sequence>MAPQINHPTPDLVPEQEKRVGDIEKDHANNEADEKASDSDSSYKQEGVRQVEAITTVWTKQVLIVMFVLLYLVSFVDQLQGAVTGNLQNFITSSFGQHGLLAATDIVASILGGVCNLTIAKVIDIWGRCEGFVAMIVLMVIGLITKGVSEDVPTYAAGHTLYWVGHLGLGYIITIMLADMTTLRNRIILFGIQQTPIIATTFAGPKIADLFYTNVNFRWAFYSFCIILVFFAIPVAIVFVLSKRKAVKLGVYPVRPKNRTVWQSFKHYFVEFDVIGMFLTVAGWALLLLPFQLVNTAPNGWKTGYVIAMIVLGVVLLVLFAVWEKYFAPVQYFPWVYLKDRTILGSCLVYGFMFLSIFCWDTYYQSYLEVVHFQSITDSGYILNAFSVASSFIAPLVGVYIRYFGNVKWPSLAMIPFAILGTALLVRFRTPSTSVGVLVMCQLFNGWATGVWAMTAQLSIMASIDHQHIAVAIALFGLFGSIGQAIGFAIAGALWTNSMEEKMYEYLPDDYKNQTATIYSDITAQLALPRDSPARDGVIHAYSDVQRVMAICGSCFMALAILCIFLWRNINVRTLEEVKGKQTKGTVF</sequence>
<reference evidence="7 8" key="1">
    <citation type="journal article" date="2016" name="PLoS Pathog.">
        <title>Biosynthesis of antibiotic leucinostatins in bio-control fungus Purpureocillium lilacinum and their inhibition on phytophthora revealed by genome mining.</title>
        <authorList>
            <person name="Wang G."/>
            <person name="Liu Z."/>
            <person name="Lin R."/>
            <person name="Li E."/>
            <person name="Mao Z."/>
            <person name="Ling J."/>
            <person name="Yang Y."/>
            <person name="Yin W.B."/>
            <person name="Xie B."/>
        </authorList>
    </citation>
    <scope>NUCLEOTIDE SEQUENCE [LARGE SCALE GENOMIC DNA]</scope>
    <source>
        <strain evidence="7">170</strain>
    </source>
</reference>
<feature type="transmembrane region" description="Helical" evidence="6">
    <location>
        <begin position="62"/>
        <end position="80"/>
    </location>
</feature>
<feature type="transmembrane region" description="Helical" evidence="6">
    <location>
        <begin position="548"/>
        <end position="567"/>
    </location>
</feature>
<dbReference type="PANTHER" id="PTHR23501">
    <property type="entry name" value="MAJOR FACILITATOR SUPERFAMILY"/>
    <property type="match status" value="1"/>
</dbReference>
<dbReference type="SUPFAM" id="SSF103473">
    <property type="entry name" value="MFS general substrate transporter"/>
    <property type="match status" value="2"/>
</dbReference>
<dbReference type="InterPro" id="IPR011701">
    <property type="entry name" value="MFS"/>
</dbReference>
<dbReference type="KEGG" id="pchm:VFPPC_06186"/>
<gene>
    <name evidence="7" type="ORF">VFPPC_06186</name>
</gene>
<evidence type="ECO:0000256" key="4">
    <source>
        <dbReference type="ARBA" id="ARBA00023136"/>
    </source>
</evidence>
<evidence type="ECO:0000313" key="8">
    <source>
        <dbReference type="Proteomes" id="UP000078397"/>
    </source>
</evidence>
<keyword evidence="4 6" id="KW-0472">Membrane</keyword>
<dbReference type="InterPro" id="IPR036259">
    <property type="entry name" value="MFS_trans_sf"/>
</dbReference>
<keyword evidence="3 6" id="KW-1133">Transmembrane helix</keyword>
<accession>A0A179FHV3</accession>
<dbReference type="GO" id="GO:0022857">
    <property type="term" value="F:transmembrane transporter activity"/>
    <property type="evidence" value="ECO:0007669"/>
    <property type="project" value="InterPro"/>
</dbReference>
<evidence type="ECO:0000256" key="2">
    <source>
        <dbReference type="ARBA" id="ARBA00022692"/>
    </source>
</evidence>
<evidence type="ECO:0000256" key="3">
    <source>
        <dbReference type="ARBA" id="ARBA00022989"/>
    </source>
</evidence>
<feature type="transmembrane region" description="Helical" evidence="6">
    <location>
        <begin position="411"/>
        <end position="428"/>
    </location>
</feature>
<dbReference type="EMBL" id="LSBJ02000005">
    <property type="protein sequence ID" value="OAQ65007.1"/>
    <property type="molecule type" value="Genomic_DNA"/>
</dbReference>
<feature type="transmembrane region" description="Helical" evidence="6">
    <location>
        <begin position="468"/>
        <end position="495"/>
    </location>
</feature>
<dbReference type="Pfam" id="PF07690">
    <property type="entry name" value="MFS_1"/>
    <property type="match status" value="1"/>
</dbReference>
<evidence type="ECO:0000313" key="7">
    <source>
        <dbReference type="EMBL" id="OAQ65007.1"/>
    </source>
</evidence>
<feature type="region of interest" description="Disordered" evidence="5">
    <location>
        <begin position="1"/>
        <end position="43"/>
    </location>
</feature>
<evidence type="ECO:0000256" key="1">
    <source>
        <dbReference type="ARBA" id="ARBA00004141"/>
    </source>
</evidence>
<feature type="transmembrane region" description="Helical" evidence="6">
    <location>
        <begin position="219"/>
        <end position="241"/>
    </location>
</feature>
<comment type="subcellular location">
    <subcellularLocation>
        <location evidence="1">Membrane</location>
        <topology evidence="1">Multi-pass membrane protein</topology>
    </subcellularLocation>
</comment>
<comment type="caution">
    <text evidence="7">The sequence shown here is derived from an EMBL/GenBank/DDBJ whole genome shotgun (WGS) entry which is preliminary data.</text>
</comment>
<dbReference type="OrthoDB" id="4078873at2759"/>
<evidence type="ECO:0000256" key="6">
    <source>
        <dbReference type="SAM" id="Phobius"/>
    </source>
</evidence>
<dbReference type="Gene3D" id="1.20.1250.20">
    <property type="entry name" value="MFS general substrate transporter like domains"/>
    <property type="match status" value="2"/>
</dbReference>
<protein>
    <submittedName>
        <fullName evidence="7">Siderophore iron transporter mirB</fullName>
    </submittedName>
</protein>
<dbReference type="Proteomes" id="UP000078397">
    <property type="component" value="Unassembled WGS sequence"/>
</dbReference>
<feature type="transmembrane region" description="Helical" evidence="6">
    <location>
        <begin position="303"/>
        <end position="323"/>
    </location>
</feature>
<feature type="compositionally biased region" description="Basic and acidic residues" evidence="5">
    <location>
        <begin position="15"/>
        <end position="43"/>
    </location>
</feature>
<dbReference type="GO" id="GO:0005886">
    <property type="term" value="C:plasma membrane"/>
    <property type="evidence" value="ECO:0007669"/>
    <property type="project" value="TreeGrafter"/>
</dbReference>
<feature type="transmembrane region" description="Helical" evidence="6">
    <location>
        <begin position="187"/>
        <end position="207"/>
    </location>
</feature>
<feature type="transmembrane region" description="Helical" evidence="6">
    <location>
        <begin position="100"/>
        <end position="119"/>
    </location>
</feature>
<keyword evidence="8" id="KW-1185">Reference proteome</keyword>
<feature type="transmembrane region" description="Helical" evidence="6">
    <location>
        <begin position="343"/>
        <end position="363"/>
    </location>
</feature>
<keyword evidence="2 6" id="KW-0812">Transmembrane</keyword>
<proteinExistence type="predicted"/>
<dbReference type="RefSeq" id="XP_018142321.1">
    <property type="nucleotide sequence ID" value="XM_018285263.1"/>
</dbReference>
<feature type="transmembrane region" description="Helical" evidence="6">
    <location>
        <begin position="268"/>
        <end position="291"/>
    </location>
</feature>
<feature type="transmembrane region" description="Helical" evidence="6">
    <location>
        <begin position="161"/>
        <end position="180"/>
    </location>
</feature>
<organism evidence="7 8">
    <name type="scientific">Pochonia chlamydosporia 170</name>
    <dbReference type="NCBI Taxonomy" id="1380566"/>
    <lineage>
        <taxon>Eukaryota</taxon>
        <taxon>Fungi</taxon>
        <taxon>Dikarya</taxon>
        <taxon>Ascomycota</taxon>
        <taxon>Pezizomycotina</taxon>
        <taxon>Sordariomycetes</taxon>
        <taxon>Hypocreomycetidae</taxon>
        <taxon>Hypocreales</taxon>
        <taxon>Clavicipitaceae</taxon>
        <taxon>Pochonia</taxon>
    </lineage>
</organism>
<feature type="transmembrane region" description="Helical" evidence="6">
    <location>
        <begin position="434"/>
        <end position="456"/>
    </location>
</feature>
<evidence type="ECO:0000256" key="5">
    <source>
        <dbReference type="SAM" id="MobiDB-lite"/>
    </source>
</evidence>